<dbReference type="GO" id="GO:0051015">
    <property type="term" value="F:actin filament binding"/>
    <property type="evidence" value="ECO:0007669"/>
    <property type="project" value="TreeGrafter"/>
</dbReference>
<dbReference type="GO" id="GO:0051666">
    <property type="term" value="P:actin cortical patch localization"/>
    <property type="evidence" value="ECO:0007669"/>
    <property type="project" value="TreeGrafter"/>
</dbReference>
<dbReference type="Pfam" id="PF04366">
    <property type="entry name" value="Ysc84"/>
    <property type="match status" value="1"/>
</dbReference>
<sequence length="323" mass="33500">MNFGGNSGGGGGSNSFAAPSFGDKLRMGFSQLQDNFKDLGDQFTLAKECERAARIISEFVVPPKIGDVDDIIPANVLQQCHGIAVLSVIKAGFIWSGRIGTGVVCARLPDGSWSGPSAVSTGGMGIGGQIGAQLTEVVMILNDEAAVRAFEENASLQLGSNVSVAAGPVGRSGELAAAVNTSNVAGVYSYSRSKGLFAGVSVEGSVVVQRKDVNRDFYGRAAPPELILSGEIAPPQGISEWEVLRAVLQDRCTPHPQSSANYQQPNHYVATHGRETLYDEDAARMSPNTAAASAMAGAPPPGPNHPPARNPAGSLSPRTADNL</sequence>
<dbReference type="GO" id="GO:0035091">
    <property type="term" value="F:phosphatidylinositol binding"/>
    <property type="evidence" value="ECO:0007669"/>
    <property type="project" value="TreeGrafter"/>
</dbReference>
<dbReference type="EMBL" id="JANBOI010001028">
    <property type="protein sequence ID" value="KAJ1727643.1"/>
    <property type="molecule type" value="Genomic_DNA"/>
</dbReference>
<evidence type="ECO:0000313" key="4">
    <source>
        <dbReference type="Proteomes" id="UP001143981"/>
    </source>
</evidence>
<dbReference type="PANTHER" id="PTHR15629:SF2">
    <property type="entry name" value="SH3 DOMAIN-CONTAINING YSC84-LIKE PROTEIN 1"/>
    <property type="match status" value="1"/>
</dbReference>
<dbReference type="InterPro" id="IPR007461">
    <property type="entry name" value="Ysc84_actin-binding"/>
</dbReference>
<dbReference type="Proteomes" id="UP001143981">
    <property type="component" value="Unassembled WGS sequence"/>
</dbReference>
<dbReference type="InterPro" id="IPR051702">
    <property type="entry name" value="SH3_domain_YSC84-like"/>
</dbReference>
<dbReference type="GO" id="GO:0030479">
    <property type="term" value="C:actin cortical patch"/>
    <property type="evidence" value="ECO:0007669"/>
    <property type="project" value="TreeGrafter"/>
</dbReference>
<dbReference type="AlphaFoldDB" id="A0A9W8CWQ9"/>
<evidence type="ECO:0000259" key="2">
    <source>
        <dbReference type="Pfam" id="PF04366"/>
    </source>
</evidence>
<organism evidence="3 4">
    <name type="scientific">Coemansia biformis</name>
    <dbReference type="NCBI Taxonomy" id="1286918"/>
    <lineage>
        <taxon>Eukaryota</taxon>
        <taxon>Fungi</taxon>
        <taxon>Fungi incertae sedis</taxon>
        <taxon>Zoopagomycota</taxon>
        <taxon>Kickxellomycotina</taxon>
        <taxon>Kickxellomycetes</taxon>
        <taxon>Kickxellales</taxon>
        <taxon>Kickxellaceae</taxon>
        <taxon>Coemansia</taxon>
    </lineage>
</organism>
<comment type="caution">
    <text evidence="3">The sequence shown here is derived from an EMBL/GenBank/DDBJ whole genome shotgun (WGS) entry which is preliminary data.</text>
</comment>
<feature type="domain" description="Ysc84 actin-binding" evidence="2">
    <location>
        <begin position="123"/>
        <end position="240"/>
    </location>
</feature>
<protein>
    <recommendedName>
        <fullName evidence="2">Ysc84 actin-binding domain-containing protein</fullName>
    </recommendedName>
</protein>
<name>A0A9W8CWQ9_9FUNG</name>
<accession>A0A9W8CWQ9</accession>
<evidence type="ECO:0000313" key="3">
    <source>
        <dbReference type="EMBL" id="KAJ1727643.1"/>
    </source>
</evidence>
<feature type="region of interest" description="Disordered" evidence="1">
    <location>
        <begin position="285"/>
        <end position="323"/>
    </location>
</feature>
<feature type="compositionally biased region" description="Pro residues" evidence="1">
    <location>
        <begin position="298"/>
        <end position="309"/>
    </location>
</feature>
<dbReference type="PANTHER" id="PTHR15629">
    <property type="entry name" value="SH3YL1 PROTEIN"/>
    <property type="match status" value="1"/>
</dbReference>
<reference evidence="3" key="1">
    <citation type="submission" date="2022-07" db="EMBL/GenBank/DDBJ databases">
        <title>Phylogenomic reconstructions and comparative analyses of Kickxellomycotina fungi.</title>
        <authorList>
            <person name="Reynolds N.K."/>
            <person name="Stajich J.E."/>
            <person name="Barry K."/>
            <person name="Grigoriev I.V."/>
            <person name="Crous P."/>
            <person name="Smith M.E."/>
        </authorList>
    </citation>
    <scope>NUCLEOTIDE SEQUENCE</scope>
    <source>
        <strain evidence="3">BCRC 34381</strain>
    </source>
</reference>
<dbReference type="OrthoDB" id="443981at2759"/>
<proteinExistence type="predicted"/>
<evidence type="ECO:0000256" key="1">
    <source>
        <dbReference type="SAM" id="MobiDB-lite"/>
    </source>
</evidence>
<dbReference type="GO" id="GO:0051017">
    <property type="term" value="P:actin filament bundle assembly"/>
    <property type="evidence" value="ECO:0007669"/>
    <property type="project" value="TreeGrafter"/>
</dbReference>
<keyword evidence="4" id="KW-1185">Reference proteome</keyword>
<gene>
    <name evidence="3" type="ORF">LPJ61_004465</name>
</gene>
<feature type="compositionally biased region" description="Low complexity" evidence="1">
    <location>
        <begin position="287"/>
        <end position="297"/>
    </location>
</feature>